<accession>A0A5M6IKJ0</accession>
<evidence type="ECO:0000256" key="1">
    <source>
        <dbReference type="ARBA" id="ARBA00006464"/>
    </source>
</evidence>
<keyword evidence="6" id="KW-1185">Reference proteome</keyword>
<dbReference type="AlphaFoldDB" id="A0A5M6IKJ0"/>
<organism evidence="5 6">
    <name type="scientific">Rhodovastum atsumiense</name>
    <dbReference type="NCBI Taxonomy" id="504468"/>
    <lineage>
        <taxon>Bacteria</taxon>
        <taxon>Pseudomonadati</taxon>
        <taxon>Pseudomonadota</taxon>
        <taxon>Alphaproteobacteria</taxon>
        <taxon>Acetobacterales</taxon>
        <taxon>Acetobacteraceae</taxon>
        <taxon>Rhodovastum</taxon>
    </lineage>
</organism>
<gene>
    <name evidence="5" type="ORF">F1189_29085</name>
</gene>
<dbReference type="PANTHER" id="PTHR30576:SF10">
    <property type="entry name" value="SLL5057 PROTEIN"/>
    <property type="match status" value="1"/>
</dbReference>
<dbReference type="InterPro" id="IPR003362">
    <property type="entry name" value="Bact_transf"/>
</dbReference>
<name>A0A5M6IKJ0_9PROT</name>
<dbReference type="Pfam" id="PF02397">
    <property type="entry name" value="Bac_transf"/>
    <property type="match status" value="1"/>
</dbReference>
<dbReference type="GO" id="GO:0016780">
    <property type="term" value="F:phosphotransferase activity, for other substituted phosphate groups"/>
    <property type="evidence" value="ECO:0007669"/>
    <property type="project" value="TreeGrafter"/>
</dbReference>
<keyword evidence="5" id="KW-0808">Transferase</keyword>
<proteinExistence type="inferred from homology"/>
<dbReference type="EMBL" id="VWPK01000083">
    <property type="protein sequence ID" value="KAA5608437.1"/>
    <property type="molecule type" value="Genomic_DNA"/>
</dbReference>
<comment type="caution">
    <text evidence="5">The sequence shown here is derived from an EMBL/GenBank/DDBJ whole genome shotgun (WGS) entry which is preliminary data.</text>
</comment>
<feature type="domain" description="Bacterial sugar transferase" evidence="4">
    <location>
        <begin position="16"/>
        <end position="211"/>
    </location>
</feature>
<dbReference type="PANTHER" id="PTHR30576">
    <property type="entry name" value="COLANIC BIOSYNTHESIS UDP-GLUCOSE LIPID CARRIER TRANSFERASE"/>
    <property type="match status" value="1"/>
</dbReference>
<dbReference type="OrthoDB" id="9808602at2"/>
<keyword evidence="3" id="KW-0812">Transmembrane</keyword>
<comment type="similarity">
    <text evidence="1">Belongs to the bacterial sugar transferase family.</text>
</comment>
<keyword evidence="3" id="KW-0472">Membrane</keyword>
<keyword evidence="2" id="KW-0270">Exopolysaccharide synthesis</keyword>
<keyword evidence="3" id="KW-1133">Transmembrane helix</keyword>
<dbReference type="GO" id="GO:0000271">
    <property type="term" value="P:polysaccharide biosynthetic process"/>
    <property type="evidence" value="ECO:0007669"/>
    <property type="project" value="UniProtKB-KW"/>
</dbReference>
<dbReference type="Proteomes" id="UP000325255">
    <property type="component" value="Unassembled WGS sequence"/>
</dbReference>
<evidence type="ECO:0000313" key="6">
    <source>
        <dbReference type="Proteomes" id="UP000325255"/>
    </source>
</evidence>
<feature type="transmembrane region" description="Helical" evidence="3">
    <location>
        <begin position="21"/>
        <end position="42"/>
    </location>
</feature>
<evidence type="ECO:0000259" key="4">
    <source>
        <dbReference type="Pfam" id="PF02397"/>
    </source>
</evidence>
<protein>
    <submittedName>
        <fullName evidence="5">Sugar transferase</fullName>
    </submittedName>
</protein>
<sequence length="216" mass="24505">MTEAGHWSPGQPSLAKRSLDICLALVTLLLFSPVMALAAILVRMSGAGPVLLRQTRVGRHERRFEMLKFRTMHANADDRAMRAMIARELSGDRSVGGSEGVFKLKDDPRITPVGRWLRRLSIDELPQLLNVLRGDMSMVGPRPSLPWEVEMFTPEQRRRHECLPGITGLWQVSGRSRLSTPEMLELDLVYLREQSLRLDLRILLRTPTAVLFDRSV</sequence>
<evidence type="ECO:0000256" key="3">
    <source>
        <dbReference type="SAM" id="Phobius"/>
    </source>
</evidence>
<reference evidence="5 6" key="1">
    <citation type="submission" date="2019-09" db="EMBL/GenBank/DDBJ databases">
        <title>Genome sequence of Rhodovastum atsumiense, a diverse member of the Acetobacteraceae family of non-sulfur purple photosynthetic bacteria.</title>
        <authorList>
            <person name="Meyer T."/>
            <person name="Kyndt J."/>
        </authorList>
    </citation>
    <scope>NUCLEOTIDE SEQUENCE [LARGE SCALE GENOMIC DNA]</scope>
    <source>
        <strain evidence="5 6">DSM 21279</strain>
    </source>
</reference>
<evidence type="ECO:0000256" key="2">
    <source>
        <dbReference type="ARBA" id="ARBA00023169"/>
    </source>
</evidence>
<evidence type="ECO:0000313" key="5">
    <source>
        <dbReference type="EMBL" id="KAA5608437.1"/>
    </source>
</evidence>